<evidence type="ECO:0008006" key="3">
    <source>
        <dbReference type="Google" id="ProtNLM"/>
    </source>
</evidence>
<reference evidence="1 2" key="1">
    <citation type="submission" date="2016-06" db="EMBL/GenBank/DDBJ databases">
        <authorList>
            <person name="Kjaerup R.B."/>
            <person name="Dalgaard T.S."/>
            <person name="Juul-Madsen H.R."/>
        </authorList>
    </citation>
    <scope>NUCLEOTIDE SEQUENCE [LARGE SCALE GENOMIC DNA]</scope>
    <source>
        <strain evidence="1 2">DSM 45626</strain>
    </source>
</reference>
<gene>
    <name evidence="1" type="ORF">GA0070558_1728</name>
</gene>
<sequence>ATGSEGSLIPLSSNEIRRLLGKLVLIGRTVADHVLHWSTWRRRRQEQARAAHYRKRLEPP</sequence>
<proteinExistence type="predicted"/>
<dbReference type="EMBL" id="FMCW01000072">
    <property type="protein sequence ID" value="SCF23509.1"/>
    <property type="molecule type" value="Genomic_DNA"/>
</dbReference>
<dbReference type="Proteomes" id="UP000199375">
    <property type="component" value="Unassembled WGS sequence"/>
</dbReference>
<evidence type="ECO:0000313" key="2">
    <source>
        <dbReference type="Proteomes" id="UP000199375"/>
    </source>
</evidence>
<evidence type="ECO:0000313" key="1">
    <source>
        <dbReference type="EMBL" id="SCF23509.1"/>
    </source>
</evidence>
<protein>
    <recommendedName>
        <fullName evidence="3">Transposase</fullName>
    </recommendedName>
</protein>
<dbReference type="AlphaFoldDB" id="A0A1C4YRX9"/>
<organism evidence="1 2">
    <name type="scientific">Micromonospora haikouensis</name>
    <dbReference type="NCBI Taxonomy" id="686309"/>
    <lineage>
        <taxon>Bacteria</taxon>
        <taxon>Bacillati</taxon>
        <taxon>Actinomycetota</taxon>
        <taxon>Actinomycetes</taxon>
        <taxon>Micromonosporales</taxon>
        <taxon>Micromonosporaceae</taxon>
        <taxon>Micromonospora</taxon>
    </lineage>
</organism>
<feature type="non-terminal residue" evidence="1">
    <location>
        <position position="1"/>
    </location>
</feature>
<name>A0A1C4YRX9_9ACTN</name>
<accession>A0A1C4YRX9</accession>